<feature type="domain" description="DHFR" evidence="9">
    <location>
        <begin position="2"/>
        <end position="163"/>
    </location>
</feature>
<keyword evidence="4 8" id="KW-0554">One-carbon metabolism</keyword>
<protein>
    <recommendedName>
        <fullName evidence="3 8">Dihydrofolate reductase</fullName>
        <ecNumber evidence="3 8">1.5.1.3</ecNumber>
    </recommendedName>
</protein>
<dbReference type="GO" id="GO:0006730">
    <property type="term" value="P:one-carbon metabolic process"/>
    <property type="evidence" value="ECO:0007669"/>
    <property type="project" value="UniProtKB-KW"/>
</dbReference>
<dbReference type="GO" id="GO:0004146">
    <property type="term" value="F:dihydrofolate reductase activity"/>
    <property type="evidence" value="ECO:0007669"/>
    <property type="project" value="UniProtKB-EC"/>
</dbReference>
<dbReference type="GO" id="GO:0046654">
    <property type="term" value="P:tetrahydrofolate biosynthetic process"/>
    <property type="evidence" value="ECO:0007669"/>
    <property type="project" value="UniProtKB-UniPathway"/>
</dbReference>
<keyword evidence="6 8" id="KW-0560">Oxidoreductase</keyword>
<gene>
    <name evidence="10" type="ORF">SAMN05444394_1111</name>
</gene>
<dbReference type="Gene3D" id="3.40.430.10">
    <property type="entry name" value="Dihydrofolate Reductase, subunit A"/>
    <property type="match status" value="1"/>
</dbReference>
<organism evidence="10 11">
    <name type="scientific">Algoriphagus halophilus</name>
    <dbReference type="NCBI Taxonomy" id="226505"/>
    <lineage>
        <taxon>Bacteria</taxon>
        <taxon>Pseudomonadati</taxon>
        <taxon>Bacteroidota</taxon>
        <taxon>Cytophagia</taxon>
        <taxon>Cytophagales</taxon>
        <taxon>Cyclobacteriaceae</taxon>
        <taxon>Algoriphagus</taxon>
    </lineage>
</organism>
<dbReference type="Proteomes" id="UP000185221">
    <property type="component" value="Unassembled WGS sequence"/>
</dbReference>
<dbReference type="UniPathway" id="UPA00077">
    <property type="reaction ID" value="UER00158"/>
</dbReference>
<accession>A0A1N6DLZ2</accession>
<keyword evidence="11" id="KW-1185">Reference proteome</keyword>
<sequence>MRILLIAAVAKNGVIGKENDLVWRIPTDFKRFKALTSDNYILMGRKTFESLGKPLPNRTHLVITRNPHYTVPEGHHVFKSVEDAFTYCNKIGVSKLYIIGGGEIYKQTISLADELVITEVDASPEGDTYFPRIDPEIWKIVSKEDHPADEKNEYPFSFIDYERIKPLI</sequence>
<dbReference type="STRING" id="226505.SAMN05444394_1111"/>
<dbReference type="CDD" id="cd00209">
    <property type="entry name" value="DHFR"/>
    <property type="match status" value="1"/>
</dbReference>
<dbReference type="InterPro" id="IPR012259">
    <property type="entry name" value="DHFR"/>
</dbReference>
<dbReference type="PROSITE" id="PS51330">
    <property type="entry name" value="DHFR_2"/>
    <property type="match status" value="1"/>
</dbReference>
<evidence type="ECO:0000256" key="8">
    <source>
        <dbReference type="PIRNR" id="PIRNR000194"/>
    </source>
</evidence>
<evidence type="ECO:0000256" key="6">
    <source>
        <dbReference type="ARBA" id="ARBA00023002"/>
    </source>
</evidence>
<dbReference type="PANTHER" id="PTHR48069:SF3">
    <property type="entry name" value="DIHYDROFOLATE REDUCTASE"/>
    <property type="match status" value="1"/>
</dbReference>
<dbReference type="PIRSF" id="PIRSF000194">
    <property type="entry name" value="DHFR"/>
    <property type="match status" value="1"/>
</dbReference>
<dbReference type="PRINTS" id="PR00070">
    <property type="entry name" value="DHFR"/>
</dbReference>
<dbReference type="EC" id="1.5.1.3" evidence="3 8"/>
<name>A0A1N6DLZ2_9BACT</name>
<dbReference type="PANTHER" id="PTHR48069">
    <property type="entry name" value="DIHYDROFOLATE REDUCTASE"/>
    <property type="match status" value="1"/>
</dbReference>
<keyword evidence="5 8" id="KW-0521">NADP</keyword>
<dbReference type="InterPro" id="IPR001796">
    <property type="entry name" value="DHFR_dom"/>
</dbReference>
<evidence type="ECO:0000313" key="10">
    <source>
        <dbReference type="EMBL" id="SIN71704.1"/>
    </source>
</evidence>
<comment type="similarity">
    <text evidence="2 8">Belongs to the dihydrofolate reductase family.</text>
</comment>
<comment type="catalytic activity">
    <reaction evidence="8">
        <text>(6S)-5,6,7,8-tetrahydrofolate + NADP(+) = 7,8-dihydrofolate + NADPH + H(+)</text>
        <dbReference type="Rhea" id="RHEA:15009"/>
        <dbReference type="ChEBI" id="CHEBI:15378"/>
        <dbReference type="ChEBI" id="CHEBI:57451"/>
        <dbReference type="ChEBI" id="CHEBI:57453"/>
        <dbReference type="ChEBI" id="CHEBI:57783"/>
        <dbReference type="ChEBI" id="CHEBI:58349"/>
        <dbReference type="EC" id="1.5.1.3"/>
    </reaction>
</comment>
<evidence type="ECO:0000256" key="3">
    <source>
        <dbReference type="ARBA" id="ARBA00012856"/>
    </source>
</evidence>
<proteinExistence type="inferred from homology"/>
<reference evidence="11" key="1">
    <citation type="submission" date="2016-11" db="EMBL/GenBank/DDBJ databases">
        <authorList>
            <person name="Varghese N."/>
            <person name="Submissions S."/>
        </authorList>
    </citation>
    <scope>NUCLEOTIDE SEQUENCE [LARGE SCALE GENOMIC DNA]</scope>
    <source>
        <strain evidence="11">DSM 15292</strain>
    </source>
</reference>
<evidence type="ECO:0000256" key="5">
    <source>
        <dbReference type="ARBA" id="ARBA00022857"/>
    </source>
</evidence>
<evidence type="ECO:0000256" key="7">
    <source>
        <dbReference type="ARBA" id="ARBA00025067"/>
    </source>
</evidence>
<comment type="pathway">
    <text evidence="1 8">Cofactor biosynthesis; tetrahydrofolate biosynthesis; 5,6,7,8-tetrahydrofolate from 7,8-dihydrofolate: step 1/1.</text>
</comment>
<dbReference type="OrthoDB" id="9804315at2"/>
<evidence type="ECO:0000256" key="2">
    <source>
        <dbReference type="ARBA" id="ARBA00009539"/>
    </source>
</evidence>
<dbReference type="InterPro" id="IPR024072">
    <property type="entry name" value="DHFR-like_dom_sf"/>
</dbReference>
<dbReference type="EMBL" id="FSRC01000001">
    <property type="protein sequence ID" value="SIN71704.1"/>
    <property type="molecule type" value="Genomic_DNA"/>
</dbReference>
<dbReference type="GO" id="GO:0046452">
    <property type="term" value="P:dihydrofolate metabolic process"/>
    <property type="evidence" value="ECO:0007669"/>
    <property type="project" value="TreeGrafter"/>
</dbReference>
<comment type="function">
    <text evidence="7 8">Key enzyme in folate metabolism. Catalyzes an essential reaction for de novo glycine and purine synthesis, and for DNA precursor synthesis.</text>
</comment>
<evidence type="ECO:0000313" key="11">
    <source>
        <dbReference type="Proteomes" id="UP000185221"/>
    </source>
</evidence>
<dbReference type="FunFam" id="3.40.430.10:FF:000001">
    <property type="entry name" value="Dihydrofolate reductase"/>
    <property type="match status" value="1"/>
</dbReference>
<evidence type="ECO:0000256" key="4">
    <source>
        <dbReference type="ARBA" id="ARBA00022563"/>
    </source>
</evidence>
<dbReference type="Pfam" id="PF00186">
    <property type="entry name" value="DHFR_1"/>
    <property type="match status" value="1"/>
</dbReference>
<dbReference type="SUPFAM" id="SSF53597">
    <property type="entry name" value="Dihydrofolate reductase-like"/>
    <property type="match status" value="1"/>
</dbReference>
<dbReference type="RefSeq" id="WP_074223799.1">
    <property type="nucleotide sequence ID" value="NZ_FSRC01000001.1"/>
</dbReference>
<evidence type="ECO:0000256" key="1">
    <source>
        <dbReference type="ARBA" id="ARBA00004903"/>
    </source>
</evidence>
<dbReference type="AlphaFoldDB" id="A0A1N6DLZ2"/>
<dbReference type="GO" id="GO:0070401">
    <property type="term" value="F:NADP+ binding"/>
    <property type="evidence" value="ECO:0007669"/>
    <property type="project" value="UniProtKB-ARBA"/>
</dbReference>
<dbReference type="GO" id="GO:0046655">
    <property type="term" value="P:folic acid metabolic process"/>
    <property type="evidence" value="ECO:0007669"/>
    <property type="project" value="TreeGrafter"/>
</dbReference>
<evidence type="ECO:0000259" key="9">
    <source>
        <dbReference type="PROSITE" id="PS51330"/>
    </source>
</evidence>
<dbReference type="GO" id="GO:0005829">
    <property type="term" value="C:cytosol"/>
    <property type="evidence" value="ECO:0007669"/>
    <property type="project" value="TreeGrafter"/>
</dbReference>